<dbReference type="Proteomes" id="UP000034606">
    <property type="component" value="Unassembled WGS sequence"/>
</dbReference>
<dbReference type="AlphaFoldDB" id="A0A0G0DWV2"/>
<dbReference type="InterPro" id="IPR004860">
    <property type="entry name" value="LAGLIDADG_dom"/>
</dbReference>
<gene>
    <name evidence="2" type="ORF">US05_C0013G0020</name>
</gene>
<dbReference type="InterPro" id="IPR027434">
    <property type="entry name" value="Homing_endonucl"/>
</dbReference>
<evidence type="ECO:0000313" key="3">
    <source>
        <dbReference type="Proteomes" id="UP000034606"/>
    </source>
</evidence>
<organism evidence="2 3">
    <name type="scientific">Candidatus Nomurabacteria bacterium GW2011_GWA1_36_15</name>
    <dbReference type="NCBI Taxonomy" id="1618728"/>
    <lineage>
        <taxon>Bacteria</taxon>
        <taxon>Candidatus Nomuraibacteriota</taxon>
    </lineage>
</organism>
<dbReference type="EMBL" id="LBRM01000013">
    <property type="protein sequence ID" value="KKP97663.1"/>
    <property type="molecule type" value="Genomic_DNA"/>
</dbReference>
<evidence type="ECO:0000313" key="2">
    <source>
        <dbReference type="EMBL" id="KKP97663.1"/>
    </source>
</evidence>
<name>A0A0G0DWV2_9BACT</name>
<dbReference type="Gene3D" id="3.10.28.10">
    <property type="entry name" value="Homing endonucleases"/>
    <property type="match status" value="1"/>
</dbReference>
<accession>A0A0G0DWV2</accession>
<proteinExistence type="predicted"/>
<sequence length="100" mass="11896">MPFSPRANLKIQIPSWIISNKKYIVRYLRGLYEAEGSYSVHKPTYTYKVRFSNSNISMLENVSKLVTKIGFHPHRSKKMIQLSKKNEVLKFLKLIQFRKY</sequence>
<evidence type="ECO:0000259" key="1">
    <source>
        <dbReference type="PROSITE" id="PS50819"/>
    </source>
</evidence>
<dbReference type="PROSITE" id="PS50819">
    <property type="entry name" value="INTEIN_ENDONUCLEASE"/>
    <property type="match status" value="1"/>
</dbReference>
<reference evidence="2 3" key="1">
    <citation type="journal article" date="2015" name="Nature">
        <title>rRNA introns, odd ribosomes, and small enigmatic genomes across a large radiation of phyla.</title>
        <authorList>
            <person name="Brown C.T."/>
            <person name="Hug L.A."/>
            <person name="Thomas B.C."/>
            <person name="Sharon I."/>
            <person name="Castelle C.J."/>
            <person name="Singh A."/>
            <person name="Wilkins M.J."/>
            <person name="Williams K.H."/>
            <person name="Banfield J.F."/>
        </authorList>
    </citation>
    <scope>NUCLEOTIDE SEQUENCE [LARGE SCALE GENOMIC DNA]</scope>
</reference>
<dbReference type="Pfam" id="PF14528">
    <property type="entry name" value="LAGLIDADG_3"/>
    <property type="match status" value="1"/>
</dbReference>
<comment type="caution">
    <text evidence="2">The sequence shown here is derived from an EMBL/GenBank/DDBJ whole genome shotgun (WGS) entry which is preliminary data.</text>
</comment>
<dbReference type="SUPFAM" id="SSF55608">
    <property type="entry name" value="Homing endonucleases"/>
    <property type="match status" value="1"/>
</dbReference>
<dbReference type="InterPro" id="IPR004042">
    <property type="entry name" value="Intein_endonuc_central"/>
</dbReference>
<protein>
    <recommendedName>
        <fullName evidence="1">DOD-type homing endonuclease domain-containing protein</fullName>
    </recommendedName>
</protein>
<feature type="domain" description="DOD-type homing endonuclease" evidence="1">
    <location>
        <begin position="1"/>
        <end position="71"/>
    </location>
</feature>
<dbReference type="GO" id="GO:0004519">
    <property type="term" value="F:endonuclease activity"/>
    <property type="evidence" value="ECO:0007669"/>
    <property type="project" value="InterPro"/>
</dbReference>